<accession>A0A4R6ZHW0</accession>
<evidence type="ECO:0000256" key="1">
    <source>
        <dbReference type="ARBA" id="ARBA00022729"/>
    </source>
</evidence>
<dbReference type="EMBL" id="SNZK01000011">
    <property type="protein sequence ID" value="TDR51813.1"/>
    <property type="molecule type" value="Genomic_DNA"/>
</dbReference>
<keyword evidence="1 2" id="KW-0732">Signal</keyword>
<feature type="domain" description="DUF4352" evidence="3">
    <location>
        <begin position="30"/>
        <end position="124"/>
    </location>
</feature>
<comment type="caution">
    <text evidence="4">The sequence shown here is derived from an EMBL/GenBank/DDBJ whole genome shotgun (WGS) entry which is preliminary data.</text>
</comment>
<keyword evidence="5" id="KW-1185">Reference proteome</keyword>
<evidence type="ECO:0000313" key="5">
    <source>
        <dbReference type="Proteomes" id="UP000295558"/>
    </source>
</evidence>
<protein>
    <submittedName>
        <fullName evidence="4">Uncharacterized protein DUF4352</fullName>
    </submittedName>
</protein>
<dbReference type="Gene3D" id="2.60.40.1240">
    <property type="match status" value="1"/>
</dbReference>
<feature type="chain" id="PRO_5020923616" evidence="2">
    <location>
        <begin position="22"/>
        <end position="139"/>
    </location>
</feature>
<dbReference type="Pfam" id="PF11611">
    <property type="entry name" value="DUF4352"/>
    <property type="match status" value="1"/>
</dbReference>
<dbReference type="InterPro" id="IPR029050">
    <property type="entry name" value="Immunoprotect_excell_Ig-like"/>
</dbReference>
<feature type="signal peptide" evidence="2">
    <location>
        <begin position="1"/>
        <end position="21"/>
    </location>
</feature>
<dbReference type="Proteomes" id="UP000295558">
    <property type="component" value="Unassembled WGS sequence"/>
</dbReference>
<reference evidence="4 5" key="1">
    <citation type="submission" date="2019-03" db="EMBL/GenBank/DDBJ databases">
        <title>Genomic Encyclopedia of Type Strains, Phase III (KMG-III): the genomes of soil and plant-associated and newly described type strains.</title>
        <authorList>
            <person name="Whitman W."/>
        </authorList>
    </citation>
    <scope>NUCLEOTIDE SEQUENCE [LARGE SCALE GENOMIC DNA]</scope>
    <source>
        <strain evidence="4 5">CECT 7972</strain>
    </source>
</reference>
<sequence>MKKWIIFSMFLLVVAATLGCASINNNETDVGKVKSINSLDITVLEMKEVPRNKKVKIKIHAKNKGTQPIGIGAGDFYLKIDGKKYTLASGNNFGQEIAKGKEITGYGYYTVPPKIKEAELVYIPQEKELEVWKLGDFND</sequence>
<gene>
    <name evidence="4" type="ORF">DFP96_111122</name>
</gene>
<dbReference type="AlphaFoldDB" id="A0A4R6ZHW0"/>
<organism evidence="4 5">
    <name type="scientific">Listeria rocourtiae</name>
    <dbReference type="NCBI Taxonomy" id="647910"/>
    <lineage>
        <taxon>Bacteria</taxon>
        <taxon>Bacillati</taxon>
        <taxon>Bacillota</taxon>
        <taxon>Bacilli</taxon>
        <taxon>Bacillales</taxon>
        <taxon>Listeriaceae</taxon>
        <taxon>Listeria</taxon>
    </lineage>
</organism>
<dbReference type="OrthoDB" id="2362960at2"/>
<proteinExistence type="predicted"/>
<evidence type="ECO:0000313" key="4">
    <source>
        <dbReference type="EMBL" id="TDR51813.1"/>
    </source>
</evidence>
<evidence type="ECO:0000259" key="3">
    <source>
        <dbReference type="Pfam" id="PF11611"/>
    </source>
</evidence>
<evidence type="ECO:0000256" key="2">
    <source>
        <dbReference type="SAM" id="SignalP"/>
    </source>
</evidence>
<dbReference type="RefSeq" id="WP_133620972.1">
    <property type="nucleotide sequence ID" value="NZ_JAASUO010000012.1"/>
</dbReference>
<dbReference type="InterPro" id="IPR029051">
    <property type="entry name" value="DUF4352"/>
</dbReference>
<name>A0A4R6ZHW0_9LIST</name>
<dbReference type="PROSITE" id="PS51257">
    <property type="entry name" value="PROKAR_LIPOPROTEIN"/>
    <property type="match status" value="1"/>
</dbReference>